<sequence length="210" mass="24134">MKIYSPLFIALRIIVYAALVFGMAEGAFFDAGHPLGDSFFGEATFVEITQEVLLFLLFAFFICIGFKWKEIQPVSNLIGLFFLISFIREFNFLSINWAYPALIVFLIFIWLFVRDFKKIKEACIQFFSVPASSWLLSGLLITYVFSRLMGRSKFWRLMYAGEEYRLAKAATEESIELLGDTIMFIGAIEFLLYFISKRKLQSSGSNLPTS</sequence>
<keyword evidence="1" id="KW-0812">Transmembrane</keyword>
<name>A0A6I6JM69_9BACT</name>
<feature type="transmembrane region" description="Helical" evidence="1">
    <location>
        <begin position="97"/>
        <end position="113"/>
    </location>
</feature>
<dbReference type="RefSeq" id="WP_158861964.1">
    <property type="nucleotide sequence ID" value="NZ_CP046401.1"/>
</dbReference>
<reference evidence="2 3" key="1">
    <citation type="submission" date="2019-11" db="EMBL/GenBank/DDBJ databases">
        <authorList>
            <person name="Zheng R.K."/>
            <person name="Sun C.M."/>
        </authorList>
    </citation>
    <scope>NUCLEOTIDE SEQUENCE [LARGE SCALE GENOMIC DNA]</scope>
    <source>
        <strain evidence="2 3">WC007</strain>
    </source>
</reference>
<gene>
    <name evidence="2" type="ORF">GM418_00140</name>
</gene>
<feature type="transmembrane region" description="Helical" evidence="1">
    <location>
        <begin position="48"/>
        <end position="66"/>
    </location>
</feature>
<proteinExistence type="predicted"/>
<feature type="transmembrane region" description="Helical" evidence="1">
    <location>
        <begin position="7"/>
        <end position="28"/>
    </location>
</feature>
<dbReference type="KEGG" id="mcos:GM418_00140"/>
<evidence type="ECO:0000313" key="3">
    <source>
        <dbReference type="Proteomes" id="UP000428260"/>
    </source>
</evidence>
<protein>
    <submittedName>
        <fullName evidence="2">Uncharacterized protein</fullName>
    </submittedName>
</protein>
<evidence type="ECO:0000313" key="2">
    <source>
        <dbReference type="EMBL" id="QGY42118.1"/>
    </source>
</evidence>
<organism evidence="2 3">
    <name type="scientific">Maribellus comscasis</name>
    <dbReference type="NCBI Taxonomy" id="2681766"/>
    <lineage>
        <taxon>Bacteria</taxon>
        <taxon>Pseudomonadati</taxon>
        <taxon>Bacteroidota</taxon>
        <taxon>Bacteroidia</taxon>
        <taxon>Marinilabiliales</taxon>
        <taxon>Prolixibacteraceae</taxon>
        <taxon>Maribellus</taxon>
    </lineage>
</organism>
<accession>A0A6I6JM69</accession>
<keyword evidence="1" id="KW-1133">Transmembrane helix</keyword>
<dbReference type="AlphaFoldDB" id="A0A6I6JM69"/>
<feature type="transmembrane region" description="Helical" evidence="1">
    <location>
        <begin position="73"/>
        <end position="91"/>
    </location>
</feature>
<dbReference type="Proteomes" id="UP000428260">
    <property type="component" value="Chromosome"/>
</dbReference>
<dbReference type="EMBL" id="CP046401">
    <property type="protein sequence ID" value="QGY42118.1"/>
    <property type="molecule type" value="Genomic_DNA"/>
</dbReference>
<keyword evidence="1" id="KW-0472">Membrane</keyword>
<keyword evidence="3" id="KW-1185">Reference proteome</keyword>
<evidence type="ECO:0000256" key="1">
    <source>
        <dbReference type="SAM" id="Phobius"/>
    </source>
</evidence>
<feature type="transmembrane region" description="Helical" evidence="1">
    <location>
        <begin position="177"/>
        <end position="195"/>
    </location>
</feature>
<feature type="transmembrane region" description="Helical" evidence="1">
    <location>
        <begin position="125"/>
        <end position="145"/>
    </location>
</feature>